<gene>
    <name evidence="5" type="ORF">CA257_15120</name>
</gene>
<dbReference type="PRINTS" id="PR00032">
    <property type="entry name" value="HTHARAC"/>
</dbReference>
<dbReference type="SUPFAM" id="SSF46689">
    <property type="entry name" value="Homeodomain-like"/>
    <property type="match status" value="2"/>
</dbReference>
<reference evidence="5 6" key="1">
    <citation type="submission" date="2018-07" db="EMBL/GenBank/DDBJ databases">
        <title>Genomic and Epidemiologic Investigation of an Indolent Hospital Outbreak.</title>
        <authorList>
            <person name="Johnson R.C."/>
            <person name="Deming C."/>
            <person name="Conlan S."/>
            <person name="Zellmer C.J."/>
            <person name="Michelin A.V."/>
            <person name="Lee-Lin S."/>
            <person name="Thomas P.J."/>
            <person name="Park M."/>
            <person name="Weingarten R.A."/>
            <person name="Less J."/>
            <person name="Dekker J.P."/>
            <person name="Frank K.M."/>
            <person name="Musser K.A."/>
            <person name="Mcquiston J.R."/>
            <person name="Henderson D.K."/>
            <person name="Lau A.F."/>
            <person name="Palmore T.N."/>
            <person name="Segre J.A."/>
        </authorList>
    </citation>
    <scope>NUCLEOTIDE SEQUENCE [LARGE SCALE GENOMIC DNA]</scope>
    <source>
        <strain evidence="5 6">SK-NIH.Env10_0317</strain>
    </source>
</reference>
<accession>A0AAJ4S199</accession>
<dbReference type="PANTHER" id="PTHR46796">
    <property type="entry name" value="HTH-TYPE TRANSCRIPTIONAL ACTIVATOR RHAS-RELATED"/>
    <property type="match status" value="1"/>
</dbReference>
<evidence type="ECO:0000313" key="5">
    <source>
        <dbReference type="EMBL" id="RSV01146.1"/>
    </source>
</evidence>
<dbReference type="PROSITE" id="PS00041">
    <property type="entry name" value="HTH_ARAC_FAMILY_1"/>
    <property type="match status" value="1"/>
</dbReference>
<dbReference type="Pfam" id="PF12833">
    <property type="entry name" value="HTH_18"/>
    <property type="match status" value="1"/>
</dbReference>
<dbReference type="GO" id="GO:0003700">
    <property type="term" value="F:DNA-binding transcription factor activity"/>
    <property type="evidence" value="ECO:0007669"/>
    <property type="project" value="InterPro"/>
</dbReference>
<dbReference type="InterPro" id="IPR018060">
    <property type="entry name" value="HTH_AraC"/>
</dbReference>
<dbReference type="SMART" id="SM00342">
    <property type="entry name" value="HTH_ARAC"/>
    <property type="match status" value="1"/>
</dbReference>
<sequence>MPLFACSVGRGIYCHIAGDRSDPGRFGSIRRDYPLRHASFRHASDFARSVDPQRGFHAANPSGSLFVMQSDFAAYDGPVYATSYLRIGLATAGGGAYFQDTEAGRIEAEWRPGQLTIVPPNLSGEGRCAPLNMVGLAIDLDRWPGAGDKPSGDRLFALAETLHQDDVIASVLLALRHAAELHGCSTLFFEHGVDLILSRIAALGGASARGRPHKLDRARLARVFELIEAQLSGDLSVAQMAAAANYEASAFTRAFKLATGSTPFAYLTVRRMERAALLLEAGEPVTQAALAVGYANASKFAAAFQRRMGVTPREWRTCRKS</sequence>
<dbReference type="InterPro" id="IPR020449">
    <property type="entry name" value="Tscrpt_reg_AraC-type_HTH"/>
</dbReference>
<evidence type="ECO:0000256" key="1">
    <source>
        <dbReference type="ARBA" id="ARBA00023015"/>
    </source>
</evidence>
<organism evidence="5 6">
    <name type="scientific">Sphingomonas koreensis</name>
    <dbReference type="NCBI Taxonomy" id="93064"/>
    <lineage>
        <taxon>Bacteria</taxon>
        <taxon>Pseudomonadati</taxon>
        <taxon>Pseudomonadota</taxon>
        <taxon>Alphaproteobacteria</taxon>
        <taxon>Sphingomonadales</taxon>
        <taxon>Sphingomonadaceae</taxon>
        <taxon>Sphingomonas</taxon>
    </lineage>
</organism>
<dbReference type="Gene3D" id="1.10.10.60">
    <property type="entry name" value="Homeodomain-like"/>
    <property type="match status" value="2"/>
</dbReference>
<comment type="caution">
    <text evidence="5">The sequence shown here is derived from an EMBL/GenBank/DDBJ whole genome shotgun (WGS) entry which is preliminary data.</text>
</comment>
<dbReference type="GO" id="GO:0043565">
    <property type="term" value="F:sequence-specific DNA binding"/>
    <property type="evidence" value="ECO:0007669"/>
    <property type="project" value="InterPro"/>
</dbReference>
<evidence type="ECO:0000256" key="2">
    <source>
        <dbReference type="ARBA" id="ARBA00023125"/>
    </source>
</evidence>
<name>A0AAJ4S199_9SPHN</name>
<dbReference type="InterPro" id="IPR018062">
    <property type="entry name" value="HTH_AraC-typ_CS"/>
</dbReference>
<keyword evidence="3" id="KW-0804">Transcription</keyword>
<evidence type="ECO:0000313" key="6">
    <source>
        <dbReference type="Proteomes" id="UP000286681"/>
    </source>
</evidence>
<evidence type="ECO:0000259" key="4">
    <source>
        <dbReference type="PROSITE" id="PS01124"/>
    </source>
</evidence>
<feature type="domain" description="HTH araC/xylS-type" evidence="4">
    <location>
        <begin position="221"/>
        <end position="318"/>
    </location>
</feature>
<dbReference type="AlphaFoldDB" id="A0AAJ4S199"/>
<dbReference type="InterPro" id="IPR009057">
    <property type="entry name" value="Homeodomain-like_sf"/>
</dbReference>
<evidence type="ECO:0000256" key="3">
    <source>
        <dbReference type="ARBA" id="ARBA00023163"/>
    </source>
</evidence>
<keyword evidence="2" id="KW-0238">DNA-binding</keyword>
<dbReference type="EMBL" id="QQWO01000013">
    <property type="protein sequence ID" value="RSV01146.1"/>
    <property type="molecule type" value="Genomic_DNA"/>
</dbReference>
<protein>
    <submittedName>
        <fullName evidence="5">AraC family transcriptional regulator</fullName>
    </submittedName>
</protein>
<dbReference type="PROSITE" id="PS01124">
    <property type="entry name" value="HTH_ARAC_FAMILY_2"/>
    <property type="match status" value="1"/>
</dbReference>
<dbReference type="Proteomes" id="UP000286681">
    <property type="component" value="Unassembled WGS sequence"/>
</dbReference>
<dbReference type="InterPro" id="IPR050204">
    <property type="entry name" value="AraC_XylS_family_regulators"/>
</dbReference>
<proteinExistence type="predicted"/>
<keyword evidence="1" id="KW-0805">Transcription regulation</keyword>